<reference evidence="4 5" key="1">
    <citation type="journal article" date="2007" name="Nature">
        <title>Evolution of genes and genomes on the Drosophila phylogeny.</title>
        <authorList>
            <consortium name="Drosophila 12 Genomes Consortium"/>
            <person name="Clark A.G."/>
            <person name="Eisen M.B."/>
            <person name="Smith D.R."/>
            <person name="Bergman C.M."/>
            <person name="Oliver B."/>
            <person name="Markow T.A."/>
            <person name="Kaufman T.C."/>
            <person name="Kellis M."/>
            <person name="Gelbart W."/>
            <person name="Iyer V.N."/>
            <person name="Pollard D.A."/>
            <person name="Sackton T.B."/>
            <person name="Larracuente A.M."/>
            <person name="Singh N.D."/>
            <person name="Abad J.P."/>
            <person name="Abt D.N."/>
            <person name="Adryan B."/>
            <person name="Aguade M."/>
            <person name="Akashi H."/>
            <person name="Anderson W.W."/>
            <person name="Aquadro C.F."/>
            <person name="Ardell D.H."/>
            <person name="Arguello R."/>
            <person name="Artieri C.G."/>
            <person name="Barbash D.A."/>
            <person name="Barker D."/>
            <person name="Barsanti P."/>
            <person name="Batterham P."/>
            <person name="Batzoglou S."/>
            <person name="Begun D."/>
            <person name="Bhutkar A."/>
            <person name="Blanco E."/>
            <person name="Bosak S.A."/>
            <person name="Bradley R.K."/>
            <person name="Brand A.D."/>
            <person name="Brent M.R."/>
            <person name="Brooks A.N."/>
            <person name="Brown R.H."/>
            <person name="Butlin R.K."/>
            <person name="Caggese C."/>
            <person name="Calvi B.R."/>
            <person name="Bernardo de Carvalho A."/>
            <person name="Caspi A."/>
            <person name="Castrezana S."/>
            <person name="Celniker S.E."/>
            <person name="Chang J.L."/>
            <person name="Chapple C."/>
            <person name="Chatterji S."/>
            <person name="Chinwalla A."/>
            <person name="Civetta A."/>
            <person name="Clifton S.W."/>
            <person name="Comeron J.M."/>
            <person name="Costello J.C."/>
            <person name="Coyne J.A."/>
            <person name="Daub J."/>
            <person name="David R.G."/>
            <person name="Delcher A.L."/>
            <person name="Delehaunty K."/>
            <person name="Do C.B."/>
            <person name="Ebling H."/>
            <person name="Edwards K."/>
            <person name="Eickbush T."/>
            <person name="Evans J.D."/>
            <person name="Filipski A."/>
            <person name="Findeiss S."/>
            <person name="Freyhult E."/>
            <person name="Fulton L."/>
            <person name="Fulton R."/>
            <person name="Garcia A.C."/>
            <person name="Gardiner A."/>
            <person name="Garfield D.A."/>
            <person name="Garvin B.E."/>
            <person name="Gibson G."/>
            <person name="Gilbert D."/>
            <person name="Gnerre S."/>
            <person name="Godfrey J."/>
            <person name="Good R."/>
            <person name="Gotea V."/>
            <person name="Gravely B."/>
            <person name="Greenberg A.J."/>
            <person name="Griffiths-Jones S."/>
            <person name="Gross S."/>
            <person name="Guigo R."/>
            <person name="Gustafson E.A."/>
            <person name="Haerty W."/>
            <person name="Hahn M.W."/>
            <person name="Halligan D.L."/>
            <person name="Halpern A.L."/>
            <person name="Halter G.M."/>
            <person name="Han M.V."/>
            <person name="Heger A."/>
            <person name="Hillier L."/>
            <person name="Hinrichs A.S."/>
            <person name="Holmes I."/>
            <person name="Hoskins R.A."/>
            <person name="Hubisz M.J."/>
            <person name="Hultmark D."/>
            <person name="Huntley M.A."/>
            <person name="Jaffe D.B."/>
            <person name="Jagadeeshan S."/>
            <person name="Jeck W.R."/>
            <person name="Johnson J."/>
            <person name="Jones C.D."/>
            <person name="Jordan W.C."/>
            <person name="Karpen G.H."/>
            <person name="Kataoka E."/>
            <person name="Keightley P.D."/>
            <person name="Kheradpour P."/>
            <person name="Kirkness E.F."/>
            <person name="Koerich L.B."/>
            <person name="Kristiansen K."/>
            <person name="Kudrna D."/>
            <person name="Kulathinal R.J."/>
            <person name="Kumar S."/>
            <person name="Kwok R."/>
            <person name="Lander E."/>
            <person name="Langley C.H."/>
            <person name="Lapoint R."/>
            <person name="Lazzaro B.P."/>
            <person name="Lee S.J."/>
            <person name="Levesque L."/>
            <person name="Li R."/>
            <person name="Lin C.F."/>
            <person name="Lin M.F."/>
            <person name="Lindblad-Toh K."/>
            <person name="Llopart A."/>
            <person name="Long M."/>
            <person name="Low L."/>
            <person name="Lozovsky E."/>
            <person name="Lu J."/>
            <person name="Luo M."/>
            <person name="Machado C.A."/>
            <person name="Makalowski W."/>
            <person name="Marzo M."/>
            <person name="Matsuda M."/>
            <person name="Matzkin L."/>
            <person name="McAllister B."/>
            <person name="McBride C.S."/>
            <person name="McKernan B."/>
            <person name="McKernan K."/>
            <person name="Mendez-Lago M."/>
            <person name="Minx P."/>
            <person name="Mollenhauer M.U."/>
            <person name="Montooth K."/>
            <person name="Mount S.M."/>
            <person name="Mu X."/>
            <person name="Myers E."/>
            <person name="Negre B."/>
            <person name="Newfeld S."/>
            <person name="Nielsen R."/>
            <person name="Noor M.A."/>
            <person name="O'Grady P."/>
            <person name="Pachter L."/>
            <person name="Papaceit M."/>
            <person name="Parisi M.J."/>
            <person name="Parisi M."/>
            <person name="Parts L."/>
            <person name="Pedersen J.S."/>
            <person name="Pesole G."/>
            <person name="Phillippy A.M."/>
            <person name="Ponting C.P."/>
            <person name="Pop M."/>
            <person name="Porcelli D."/>
            <person name="Powell J.R."/>
            <person name="Prohaska S."/>
            <person name="Pruitt K."/>
            <person name="Puig M."/>
            <person name="Quesneville H."/>
            <person name="Ram K.R."/>
            <person name="Rand D."/>
            <person name="Rasmussen M.D."/>
            <person name="Reed L.K."/>
            <person name="Reenan R."/>
            <person name="Reily A."/>
            <person name="Remington K.A."/>
            <person name="Rieger T.T."/>
            <person name="Ritchie M.G."/>
            <person name="Robin C."/>
            <person name="Rogers Y.H."/>
            <person name="Rohde C."/>
            <person name="Rozas J."/>
            <person name="Rubenfield M.J."/>
            <person name="Ruiz A."/>
            <person name="Russo S."/>
            <person name="Salzberg S.L."/>
            <person name="Sanchez-Gracia A."/>
            <person name="Saranga D.J."/>
            <person name="Sato H."/>
            <person name="Schaeffer S.W."/>
            <person name="Schatz M.C."/>
            <person name="Schlenke T."/>
            <person name="Schwartz R."/>
            <person name="Segarra C."/>
            <person name="Singh R.S."/>
            <person name="Sirot L."/>
            <person name="Sirota M."/>
            <person name="Sisneros N.B."/>
            <person name="Smith C.D."/>
            <person name="Smith T.F."/>
            <person name="Spieth J."/>
            <person name="Stage D.E."/>
            <person name="Stark A."/>
            <person name="Stephan W."/>
            <person name="Strausberg R.L."/>
            <person name="Strempel S."/>
            <person name="Sturgill D."/>
            <person name="Sutton G."/>
            <person name="Sutton G.G."/>
            <person name="Tao W."/>
            <person name="Teichmann S."/>
            <person name="Tobari Y.N."/>
            <person name="Tomimura Y."/>
            <person name="Tsolas J.M."/>
            <person name="Valente V.L."/>
            <person name="Venter E."/>
            <person name="Venter J.C."/>
            <person name="Vicario S."/>
            <person name="Vieira F.G."/>
            <person name="Vilella A.J."/>
            <person name="Villasante A."/>
            <person name="Walenz B."/>
            <person name="Wang J."/>
            <person name="Wasserman M."/>
            <person name="Watts T."/>
            <person name="Wilson D."/>
            <person name="Wilson R.K."/>
            <person name="Wing R.A."/>
            <person name="Wolfner M.F."/>
            <person name="Wong A."/>
            <person name="Wong G.K."/>
            <person name="Wu C.I."/>
            <person name="Wu G."/>
            <person name="Yamamoto D."/>
            <person name="Yang H.P."/>
            <person name="Yang S.P."/>
            <person name="Yorke J.A."/>
            <person name="Yoshida K."/>
            <person name="Zdobnov E."/>
            <person name="Zhang P."/>
            <person name="Zhang Y."/>
            <person name="Zimin A.V."/>
            <person name="Baldwin J."/>
            <person name="Abdouelleil A."/>
            <person name="Abdulkadir J."/>
            <person name="Abebe A."/>
            <person name="Abera B."/>
            <person name="Abreu J."/>
            <person name="Acer S.C."/>
            <person name="Aftuck L."/>
            <person name="Alexander A."/>
            <person name="An P."/>
            <person name="Anderson E."/>
            <person name="Anderson S."/>
            <person name="Arachi H."/>
            <person name="Azer M."/>
            <person name="Bachantsang P."/>
            <person name="Barry A."/>
            <person name="Bayul T."/>
            <person name="Berlin A."/>
            <person name="Bessette D."/>
            <person name="Bloom T."/>
            <person name="Blye J."/>
            <person name="Boguslavskiy L."/>
            <person name="Bonnet C."/>
            <person name="Boukhgalter B."/>
            <person name="Bourzgui I."/>
            <person name="Brown A."/>
            <person name="Cahill P."/>
            <person name="Channer S."/>
            <person name="Cheshatsang Y."/>
            <person name="Chuda L."/>
            <person name="Citroen M."/>
            <person name="Collymore A."/>
            <person name="Cooke P."/>
            <person name="Costello M."/>
            <person name="D'Aco K."/>
            <person name="Daza R."/>
            <person name="De Haan G."/>
            <person name="DeGray S."/>
            <person name="DeMaso C."/>
            <person name="Dhargay N."/>
            <person name="Dooley K."/>
            <person name="Dooley E."/>
            <person name="Doricent M."/>
            <person name="Dorje P."/>
            <person name="Dorjee K."/>
            <person name="Dupes A."/>
            <person name="Elong R."/>
            <person name="Falk J."/>
            <person name="Farina A."/>
            <person name="Faro S."/>
            <person name="Ferguson D."/>
            <person name="Fisher S."/>
            <person name="Foley C.D."/>
            <person name="Franke A."/>
            <person name="Friedrich D."/>
            <person name="Gadbois L."/>
            <person name="Gearin G."/>
            <person name="Gearin C.R."/>
            <person name="Giannoukos G."/>
            <person name="Goode T."/>
            <person name="Graham J."/>
            <person name="Grandbois E."/>
            <person name="Grewal S."/>
            <person name="Gyaltsen K."/>
            <person name="Hafez N."/>
            <person name="Hagos B."/>
            <person name="Hall J."/>
            <person name="Henson C."/>
            <person name="Hollinger A."/>
            <person name="Honan T."/>
            <person name="Huard M.D."/>
            <person name="Hughes L."/>
            <person name="Hurhula B."/>
            <person name="Husby M.E."/>
            <person name="Kamat A."/>
            <person name="Kanga B."/>
            <person name="Kashin S."/>
            <person name="Khazanovich D."/>
            <person name="Kisner P."/>
            <person name="Lance K."/>
            <person name="Lara M."/>
            <person name="Lee W."/>
            <person name="Lennon N."/>
            <person name="Letendre F."/>
            <person name="LeVine R."/>
            <person name="Lipovsky A."/>
            <person name="Liu X."/>
            <person name="Liu J."/>
            <person name="Liu S."/>
            <person name="Lokyitsang T."/>
            <person name="Lokyitsang Y."/>
            <person name="Lubonja R."/>
            <person name="Lui A."/>
            <person name="MacDonald P."/>
            <person name="Magnisalis V."/>
            <person name="Maru K."/>
            <person name="Matthews C."/>
            <person name="McCusker W."/>
            <person name="McDonough S."/>
            <person name="Mehta T."/>
            <person name="Meldrim J."/>
            <person name="Meneus L."/>
            <person name="Mihai O."/>
            <person name="Mihalev A."/>
            <person name="Mihova T."/>
            <person name="Mittelman R."/>
            <person name="Mlenga V."/>
            <person name="Montmayeur A."/>
            <person name="Mulrain L."/>
            <person name="Navidi A."/>
            <person name="Naylor J."/>
            <person name="Negash T."/>
            <person name="Nguyen T."/>
            <person name="Nguyen N."/>
            <person name="Nicol R."/>
            <person name="Norbu C."/>
            <person name="Norbu N."/>
            <person name="Novod N."/>
            <person name="O'Neill B."/>
            <person name="Osman S."/>
            <person name="Markiewicz E."/>
            <person name="Oyono O.L."/>
            <person name="Patti C."/>
            <person name="Phunkhang P."/>
            <person name="Pierre F."/>
            <person name="Priest M."/>
            <person name="Raghuraman S."/>
            <person name="Rege F."/>
            <person name="Reyes R."/>
            <person name="Rise C."/>
            <person name="Rogov P."/>
            <person name="Ross K."/>
            <person name="Ryan E."/>
            <person name="Settipalli S."/>
            <person name="Shea T."/>
            <person name="Sherpa N."/>
            <person name="Shi L."/>
            <person name="Shih D."/>
            <person name="Sparrow T."/>
            <person name="Spaulding J."/>
            <person name="Stalker J."/>
            <person name="Stange-Thomann N."/>
            <person name="Stavropoulos S."/>
            <person name="Stone C."/>
            <person name="Strader C."/>
            <person name="Tesfaye S."/>
            <person name="Thomson T."/>
            <person name="Thoulutsang Y."/>
            <person name="Thoulutsang D."/>
            <person name="Topham K."/>
            <person name="Topping I."/>
            <person name="Tsamla T."/>
            <person name="Vassiliev H."/>
            <person name="Vo A."/>
            <person name="Wangchuk T."/>
            <person name="Wangdi T."/>
            <person name="Weiand M."/>
            <person name="Wilkinson J."/>
            <person name="Wilson A."/>
            <person name="Yadav S."/>
            <person name="Young G."/>
            <person name="Yu Q."/>
            <person name="Zembek L."/>
            <person name="Zhong D."/>
            <person name="Zimmer A."/>
            <person name="Zwirko Z."/>
            <person name="Jaffe D.B."/>
            <person name="Alvarez P."/>
            <person name="Brockman W."/>
            <person name="Butler J."/>
            <person name="Chin C."/>
            <person name="Gnerre S."/>
            <person name="Grabherr M."/>
            <person name="Kleber M."/>
            <person name="Mauceli E."/>
            <person name="MacCallum I."/>
        </authorList>
    </citation>
    <scope>NUCLEOTIDE SEQUENCE [LARGE SCALE GENOMIC DNA]</scope>
    <source>
        <strain evidence="5">MSH-3 / Tucson 14011-0111.49</strain>
    </source>
</reference>
<name>B4GNN7_DROPE</name>
<feature type="domain" description="Headcase middle" evidence="3">
    <location>
        <begin position="470"/>
        <end position="669"/>
    </location>
</feature>
<dbReference type="eggNOG" id="KOG3816">
    <property type="taxonomic scope" value="Eukaryota"/>
</dbReference>
<dbReference type="GO" id="GO:0048102">
    <property type="term" value="P:autophagic cell death"/>
    <property type="evidence" value="ECO:0007669"/>
    <property type="project" value="EnsemblMetazoa"/>
</dbReference>
<dbReference type="GO" id="GO:0007430">
    <property type="term" value="P:terminal branching, open tracheal system"/>
    <property type="evidence" value="ECO:0007669"/>
    <property type="project" value="EnsemblMetazoa"/>
</dbReference>
<feature type="domain" description="Headcase N-terminal" evidence="2">
    <location>
        <begin position="73"/>
        <end position="176"/>
    </location>
</feature>
<dbReference type="InterPro" id="IPR031947">
    <property type="entry name" value="Headcase_mid"/>
</dbReference>
<dbReference type="STRING" id="7234.B4GNN7"/>
<evidence type="ECO:0000313" key="4">
    <source>
        <dbReference type="EMBL" id="EDW39363.1"/>
    </source>
</evidence>
<dbReference type="GO" id="GO:0030425">
    <property type="term" value="C:dendrite"/>
    <property type="evidence" value="ECO:0007669"/>
    <property type="project" value="EnsemblMetazoa"/>
</dbReference>
<dbReference type="HOGENOM" id="CLU_027672_0_0_1"/>
<dbReference type="OMA" id="EIRCFIL"/>
<dbReference type="AlphaFoldDB" id="B4GNN7"/>
<feature type="compositionally biased region" description="Gly residues" evidence="1">
    <location>
        <begin position="224"/>
        <end position="233"/>
    </location>
</feature>
<dbReference type="GO" id="GO:0030424">
    <property type="term" value="C:axon"/>
    <property type="evidence" value="ECO:0007669"/>
    <property type="project" value="EnsemblMetazoa"/>
</dbReference>
<evidence type="ECO:0000259" key="2">
    <source>
        <dbReference type="Pfam" id="PF15353"/>
    </source>
</evidence>
<dbReference type="PANTHER" id="PTHR13425:SF3">
    <property type="entry name" value="HEADCASE PROTEIN HOMOLOG"/>
    <property type="match status" value="1"/>
</dbReference>
<feature type="region of interest" description="Disordered" evidence="1">
    <location>
        <begin position="189"/>
        <end position="296"/>
    </location>
</feature>
<evidence type="ECO:0000259" key="3">
    <source>
        <dbReference type="Pfam" id="PF16002"/>
    </source>
</evidence>
<feature type="region of interest" description="Disordered" evidence="1">
    <location>
        <begin position="323"/>
        <end position="346"/>
    </location>
</feature>
<dbReference type="Pfam" id="PF15353">
    <property type="entry name" value="HECA_N"/>
    <property type="match status" value="1"/>
</dbReference>
<dbReference type="OrthoDB" id="10012848at2759"/>
<evidence type="ECO:0000313" key="5">
    <source>
        <dbReference type="Proteomes" id="UP000008744"/>
    </source>
</evidence>
<accession>B4GNN7</accession>
<dbReference type="PhylomeDB" id="B4GNN7"/>
<evidence type="ECO:0000256" key="1">
    <source>
        <dbReference type="SAM" id="MobiDB-lite"/>
    </source>
</evidence>
<dbReference type="InterPro" id="IPR054537">
    <property type="entry name" value="HECA_N"/>
</dbReference>
<sequence length="685" mass="73327">MAPRRNSNISGNPSQQQHPQQQPQLQLSLAQQQQSQLLHFFTESSSNSSSNPPSSSSMAPMQLMQGSNVQLVRCCYPSGECRKLDALIALTETSLADCVRVLCNNENCGAGQYMHRECFEVWEAGVLQTLKASGRARSWSERQRAQHLWTKKGYDLVYKACSCKCGRGQLRKDLEWSVPASNGGLVFLNGNGSGGGRGSMNGNISEDDDKKKAKKKRNRNGNSGNSGSGGGNQKNGVGVALTPLSTNNSNGYGGGSNGLTPNPNVGVIGSGLPHNTSSSNGNGNGNSGGSEGNGLQPSVVATLSNILNPNNVLGLDLRARAGSLSSSGAGSGSSSPSASQSSADISLSPVQQLLQQQQQQASLLMQPLVAPPTAGYGAGNNALLLQNGLGLAKNLLAPQQSHTPALPALANISNFKPLVSYEQQQLVQQQKNKEVELYSERVRGEGGGGGGRGEGGVRVAGDPILARFLRSTSGCNGIFSRRLDFSAFNKLPNTRLNSYQVKIEDEGNHGNDETRLFILSSLATSHMSRVSCILCEEPLLVFDRYPLVDGSFFLSPKQHSSGCIEVKYEGRTLYLTSVCMSCLDGTSSSRLISCRFCKEPWDGSSLVLGTMYAYDIFAAMPCCAERFKCNNCFKMLMHPQQRLSFYSDYSHGVTCPYCNTQDTHFVKPLSFCYAKSSATRLPTLA</sequence>
<dbReference type="GO" id="GO:0035194">
    <property type="term" value="P:regulatory ncRNA-mediated post-transcriptional gene silencing"/>
    <property type="evidence" value="ECO:0007669"/>
    <property type="project" value="EnsemblMetazoa"/>
</dbReference>
<feature type="compositionally biased region" description="Low complexity" evidence="1">
    <location>
        <begin position="13"/>
        <end position="34"/>
    </location>
</feature>
<dbReference type="GO" id="GO:0002165">
    <property type="term" value="P:instar larval or pupal development"/>
    <property type="evidence" value="ECO:0007669"/>
    <property type="project" value="EnsemblMetazoa"/>
</dbReference>
<keyword evidence="5" id="KW-1185">Reference proteome</keyword>
<feature type="compositionally biased region" description="Gly residues" evidence="1">
    <location>
        <begin position="282"/>
        <end position="292"/>
    </location>
</feature>
<feature type="compositionally biased region" description="Polar residues" evidence="1">
    <location>
        <begin position="1"/>
        <end position="12"/>
    </location>
</feature>
<dbReference type="InterPro" id="IPR026066">
    <property type="entry name" value="Headcase"/>
</dbReference>
<dbReference type="GO" id="GO:0050768">
    <property type="term" value="P:negative regulation of neurogenesis"/>
    <property type="evidence" value="ECO:0007669"/>
    <property type="project" value="EnsemblMetazoa"/>
</dbReference>
<dbReference type="Proteomes" id="UP000008744">
    <property type="component" value="Unassembled WGS sequence"/>
</dbReference>
<feature type="region of interest" description="Disordered" evidence="1">
    <location>
        <begin position="1"/>
        <end position="34"/>
    </location>
</feature>
<dbReference type="EMBL" id="CH479186">
    <property type="protein sequence ID" value="EDW39363.1"/>
    <property type="molecule type" value="Genomic_DNA"/>
</dbReference>
<protein>
    <submittedName>
        <fullName evidence="4">GL13452</fullName>
    </submittedName>
</protein>
<dbReference type="Pfam" id="PF16002">
    <property type="entry name" value="Headcase"/>
    <property type="match status" value="1"/>
</dbReference>
<dbReference type="GO" id="GO:0048471">
    <property type="term" value="C:perinuclear region of cytoplasm"/>
    <property type="evidence" value="ECO:0007669"/>
    <property type="project" value="EnsemblMetazoa"/>
</dbReference>
<organism evidence="5">
    <name type="scientific">Drosophila persimilis</name>
    <name type="common">Fruit fly</name>
    <dbReference type="NCBI Taxonomy" id="7234"/>
    <lineage>
        <taxon>Eukaryota</taxon>
        <taxon>Metazoa</taxon>
        <taxon>Ecdysozoa</taxon>
        <taxon>Arthropoda</taxon>
        <taxon>Hexapoda</taxon>
        <taxon>Insecta</taxon>
        <taxon>Pterygota</taxon>
        <taxon>Neoptera</taxon>
        <taxon>Endopterygota</taxon>
        <taxon>Diptera</taxon>
        <taxon>Brachycera</taxon>
        <taxon>Muscomorpha</taxon>
        <taxon>Ephydroidea</taxon>
        <taxon>Drosophilidae</taxon>
        <taxon>Drosophila</taxon>
        <taxon>Sophophora</taxon>
    </lineage>
</organism>
<gene>
    <name evidence="4" type="primary">Dper\GL13452</name>
    <name evidence="4" type="ORF">Dper_GL13452</name>
</gene>
<dbReference type="PANTHER" id="PTHR13425">
    <property type="entry name" value="HEADCASE PROTEIN"/>
    <property type="match status" value="1"/>
</dbReference>
<proteinExistence type="predicted"/>
<dbReference type="GO" id="GO:1904799">
    <property type="term" value="P:regulation of neuron remodeling"/>
    <property type="evidence" value="ECO:0007669"/>
    <property type="project" value="EnsemblMetazoa"/>
</dbReference>